<dbReference type="SUPFAM" id="SSF52218">
    <property type="entry name" value="Flavoproteins"/>
    <property type="match status" value="1"/>
</dbReference>
<evidence type="ECO:0000313" key="5">
    <source>
        <dbReference type="EMBL" id="VDN03973.1"/>
    </source>
</evidence>
<accession>A0A0N5D197</accession>
<dbReference type="PROSITE" id="PS50902">
    <property type="entry name" value="FLAVODOXIN_LIKE"/>
    <property type="match status" value="1"/>
</dbReference>
<dbReference type="Proteomes" id="UP000276776">
    <property type="component" value="Unassembled WGS sequence"/>
</dbReference>
<keyword evidence="3" id="KW-0472">Membrane</keyword>
<dbReference type="InterPro" id="IPR004147">
    <property type="entry name" value="ABC1_dom"/>
</dbReference>
<evidence type="ECO:0000313" key="6">
    <source>
        <dbReference type="Proteomes" id="UP000276776"/>
    </source>
</evidence>
<feature type="transmembrane region" description="Helical" evidence="3">
    <location>
        <begin position="470"/>
        <end position="488"/>
    </location>
</feature>
<dbReference type="OMA" id="CKNPEQF"/>
<feature type="compositionally biased region" description="Acidic residues" evidence="2">
    <location>
        <begin position="749"/>
        <end position="774"/>
    </location>
</feature>
<protein>
    <submittedName>
        <fullName evidence="7">Flavodoxin-like domain-containing protein</fullName>
    </submittedName>
</protein>
<dbReference type="SUPFAM" id="SSF56112">
    <property type="entry name" value="Protein kinase-like (PK-like)"/>
    <property type="match status" value="1"/>
</dbReference>
<dbReference type="STRING" id="103827.A0A0N5D197"/>
<gene>
    <name evidence="5" type="ORF">TCLT_LOCUS6605</name>
</gene>
<organism evidence="7">
    <name type="scientific">Thelazia callipaeda</name>
    <name type="common">Oriental eyeworm</name>
    <name type="synonym">Parasitic nematode</name>
    <dbReference type="NCBI Taxonomy" id="103827"/>
    <lineage>
        <taxon>Eukaryota</taxon>
        <taxon>Metazoa</taxon>
        <taxon>Ecdysozoa</taxon>
        <taxon>Nematoda</taxon>
        <taxon>Chromadorea</taxon>
        <taxon>Rhabditida</taxon>
        <taxon>Spirurina</taxon>
        <taxon>Spiruromorpha</taxon>
        <taxon>Thelazioidea</taxon>
        <taxon>Thelaziidae</taxon>
        <taxon>Thelazia</taxon>
    </lineage>
</organism>
<dbReference type="Pfam" id="PF03109">
    <property type="entry name" value="ABC1"/>
    <property type="match status" value="1"/>
</dbReference>
<dbReference type="GO" id="GO:0010181">
    <property type="term" value="F:FMN binding"/>
    <property type="evidence" value="ECO:0007669"/>
    <property type="project" value="InterPro"/>
</dbReference>
<evidence type="ECO:0000256" key="2">
    <source>
        <dbReference type="SAM" id="MobiDB-lite"/>
    </source>
</evidence>
<feature type="region of interest" description="Disordered" evidence="2">
    <location>
        <begin position="749"/>
        <end position="780"/>
    </location>
</feature>
<dbReference type="EMBL" id="UYYF01004429">
    <property type="protein sequence ID" value="VDN03973.1"/>
    <property type="molecule type" value="Genomic_DNA"/>
</dbReference>
<keyword evidence="3" id="KW-0812">Transmembrane</keyword>
<dbReference type="InterPro" id="IPR011009">
    <property type="entry name" value="Kinase-like_dom_sf"/>
</dbReference>
<dbReference type="AlphaFoldDB" id="A0A0N5D197"/>
<evidence type="ECO:0000256" key="1">
    <source>
        <dbReference type="ARBA" id="ARBA00009670"/>
    </source>
</evidence>
<dbReference type="WBParaSite" id="TCLT_0000661601-mRNA-1">
    <property type="protein sequence ID" value="TCLT_0000661601-mRNA-1"/>
    <property type="gene ID" value="TCLT_0000661601"/>
</dbReference>
<sequence length="780" mass="90439">MYESFGRLIVFRTYLRLIQFHRPTSLQEYKMATRDSPWLISLSHSKSEQHKDGSIITIIFRSTVWTIKITLRIMILSSLFIPLFITLPLTYVFDAFRQLWWKWILWLVQRSGPTFIKLGQWASTRRDIFSKEFCDRMSVLHTKTRCHLWHHSQHALDQLFGDSRWKNFLVSVAEDPVGSGCIAQVYKGVVDVYAFEEVVGIQLPFSRDRYLDVAIKVARNGVRESIQIDLFIMQCIAQLMQMILPGLSFVNPVSCLNQFKTMLELQRFSTNFDVKKTSVRFPQVLCFSKDVIIETFEEGSSVNKLVMDEEMMHYIELKKEIALLGARALLKMIFVDNFVHGDLHPGNILFRNFMSFNGGIRMSNCDIRPEIHKRPTLIMLDTGIALEETPKNLEKLRLLFRAVIDKKGREVGKLLLIHSPKQNCKDPEQFFDDVDRIVQIARSKNDLRRLNISQILNELFSIVRHHKVSLDPSFTTVVLAVIVLEGLGRIPIQRSYLDDFIRAAERDNLLLYVTAAVGVFMPGCVYMFYQYVHKLYSGYDKKRERKSKDQRKFISATVFYTEGRNHITELANLIGARLNCERLTTINLADVDTSSFMNYNGIGLFLIDSEVTGCESKSIEWFLEFLEDIAYDQNSANLPCRQIRFAVLGIGDLRENYKLHNRTAKALARRLCAIGARALCPLYYIFSHSNSGLEKKIYVWASYIAKTLVRRTISIKRCPRSFWYYKDESDTESDEDYDEQKTLFSEMECISESEDYTSDFDVGNTDENETDDGADDTRND</sequence>
<evidence type="ECO:0000259" key="4">
    <source>
        <dbReference type="PROSITE" id="PS50902"/>
    </source>
</evidence>
<dbReference type="PANTHER" id="PTHR45890:SF1">
    <property type="entry name" value="AARF DOMAIN CONTAINING KINASE 2"/>
    <property type="match status" value="1"/>
</dbReference>
<dbReference type="PANTHER" id="PTHR45890">
    <property type="entry name" value="AARF DOMAIN CONTAINING KINASE 2 (PREDICTED)"/>
    <property type="match status" value="1"/>
</dbReference>
<keyword evidence="3" id="KW-1133">Transmembrane helix</keyword>
<proteinExistence type="inferred from homology"/>
<dbReference type="InterPro" id="IPR008254">
    <property type="entry name" value="Flavodoxin/NO_synth"/>
</dbReference>
<evidence type="ECO:0000313" key="7">
    <source>
        <dbReference type="WBParaSite" id="TCLT_0000661601-mRNA-1"/>
    </source>
</evidence>
<feature type="domain" description="Flavodoxin-like" evidence="4">
    <location>
        <begin position="556"/>
        <end position="705"/>
    </location>
</feature>
<keyword evidence="6" id="KW-1185">Reference proteome</keyword>
<dbReference type="OrthoDB" id="5849620at2759"/>
<reference evidence="7" key="1">
    <citation type="submission" date="2017-02" db="UniProtKB">
        <authorList>
            <consortium name="WormBaseParasite"/>
        </authorList>
    </citation>
    <scope>IDENTIFICATION</scope>
</reference>
<comment type="similarity">
    <text evidence="1">Belongs to the protein kinase superfamily. ADCK protein kinase family.</text>
</comment>
<dbReference type="GO" id="GO:0005739">
    <property type="term" value="C:mitochondrion"/>
    <property type="evidence" value="ECO:0007669"/>
    <property type="project" value="TreeGrafter"/>
</dbReference>
<feature type="transmembrane region" description="Helical" evidence="3">
    <location>
        <begin position="509"/>
        <end position="529"/>
    </location>
</feature>
<name>A0A0N5D197_THECL</name>
<dbReference type="InterPro" id="IPR029039">
    <property type="entry name" value="Flavoprotein-like_sf"/>
</dbReference>
<reference evidence="5 6" key="2">
    <citation type="submission" date="2018-11" db="EMBL/GenBank/DDBJ databases">
        <authorList>
            <consortium name="Pathogen Informatics"/>
        </authorList>
    </citation>
    <scope>NUCLEOTIDE SEQUENCE [LARGE SCALE GENOMIC DNA]</scope>
</reference>
<dbReference type="Gene3D" id="3.40.50.360">
    <property type="match status" value="1"/>
</dbReference>
<evidence type="ECO:0000256" key="3">
    <source>
        <dbReference type="SAM" id="Phobius"/>
    </source>
</evidence>
<feature type="transmembrane region" description="Helical" evidence="3">
    <location>
        <begin position="69"/>
        <end position="93"/>
    </location>
</feature>
<dbReference type="InterPro" id="IPR052402">
    <property type="entry name" value="ADCK_kinase"/>
</dbReference>